<gene>
    <name evidence="2" type="ORF">FNU76_19405</name>
</gene>
<keyword evidence="1" id="KW-0472">Membrane</keyword>
<organism evidence="2 3">
    <name type="scientific">Chitinimonas arctica</name>
    <dbReference type="NCBI Taxonomy" id="2594795"/>
    <lineage>
        <taxon>Bacteria</taxon>
        <taxon>Pseudomonadati</taxon>
        <taxon>Pseudomonadota</taxon>
        <taxon>Betaproteobacteria</taxon>
        <taxon>Neisseriales</taxon>
        <taxon>Chitinibacteraceae</taxon>
        <taxon>Chitinimonas</taxon>
    </lineage>
</organism>
<name>A0A516SJN4_9NEIS</name>
<reference evidence="3" key="1">
    <citation type="submission" date="2019-07" db="EMBL/GenBank/DDBJ databases">
        <title>Chitinimonas sp. nov., isolated from Ny-Alesund, arctica soil.</title>
        <authorList>
            <person name="Xu Q."/>
            <person name="Peng F."/>
        </authorList>
    </citation>
    <scope>NUCLEOTIDE SEQUENCE [LARGE SCALE GENOMIC DNA]</scope>
    <source>
        <strain evidence="3">R3-44</strain>
    </source>
</reference>
<sequence length="174" mass="20414">MMNEGLLRQRRNLITTSILLWMMKFGEITALKKYNAVGFDFEFQNPAVLFTAIWIAFFYFLFRYFQYFCDEGSHKLRRCFGDEIEESCKPLIKEIVKQQYESSNDAVPYSFAFLKMNGWIYTGQLPNETEPGSSPPRAKEFKIEIKPWKLRKGLTWSILKCILIKSFTNPALSA</sequence>
<accession>A0A516SJN4</accession>
<keyword evidence="1" id="KW-1133">Transmembrane helix</keyword>
<feature type="transmembrane region" description="Helical" evidence="1">
    <location>
        <begin position="12"/>
        <end position="31"/>
    </location>
</feature>
<dbReference type="EMBL" id="CP041730">
    <property type="protein sequence ID" value="QDQ28343.1"/>
    <property type="molecule type" value="Genomic_DNA"/>
</dbReference>
<proteinExistence type="predicted"/>
<protein>
    <submittedName>
        <fullName evidence="2">Uncharacterized protein</fullName>
    </submittedName>
</protein>
<dbReference type="AlphaFoldDB" id="A0A516SJN4"/>
<dbReference type="KEGG" id="cari:FNU76_19405"/>
<evidence type="ECO:0000313" key="2">
    <source>
        <dbReference type="EMBL" id="QDQ28343.1"/>
    </source>
</evidence>
<evidence type="ECO:0000256" key="1">
    <source>
        <dbReference type="SAM" id="Phobius"/>
    </source>
</evidence>
<feature type="transmembrane region" description="Helical" evidence="1">
    <location>
        <begin position="43"/>
        <end position="62"/>
    </location>
</feature>
<keyword evidence="3" id="KW-1185">Reference proteome</keyword>
<keyword evidence="1" id="KW-0812">Transmembrane</keyword>
<dbReference type="RefSeq" id="WP_144279726.1">
    <property type="nucleotide sequence ID" value="NZ_CP041730.1"/>
</dbReference>
<evidence type="ECO:0000313" key="3">
    <source>
        <dbReference type="Proteomes" id="UP000317550"/>
    </source>
</evidence>
<dbReference type="Proteomes" id="UP000317550">
    <property type="component" value="Chromosome"/>
</dbReference>